<dbReference type="EMBL" id="JBHSBY010000090">
    <property type="protein sequence ID" value="MFC4196966.1"/>
    <property type="molecule type" value="Genomic_DNA"/>
</dbReference>
<proteinExistence type="predicted"/>
<comment type="caution">
    <text evidence="1">The sequence shown here is derived from an EMBL/GenBank/DDBJ whole genome shotgun (WGS) entry which is preliminary data.</text>
</comment>
<keyword evidence="2" id="KW-1185">Reference proteome</keyword>
<dbReference type="Proteomes" id="UP001595792">
    <property type="component" value="Unassembled WGS sequence"/>
</dbReference>
<sequence length="96" mass="11016">MEKETNINFRISPDDKLKVEKKAEEAGLALSQFARKVLLDGNVIKVELEDRKIISGIANNLNQLTRKFNRTNILPIETVDTLNDIIKALRHAYRKL</sequence>
<dbReference type="RefSeq" id="WP_378960306.1">
    <property type="nucleotide sequence ID" value="NZ_JBHRXC010000016.1"/>
</dbReference>
<evidence type="ECO:0000313" key="2">
    <source>
        <dbReference type="Proteomes" id="UP001595792"/>
    </source>
</evidence>
<dbReference type="Pfam" id="PF21983">
    <property type="entry name" value="NikA-like"/>
    <property type="match status" value="1"/>
</dbReference>
<dbReference type="InterPro" id="IPR053842">
    <property type="entry name" value="NikA-like"/>
</dbReference>
<reference evidence="2" key="1">
    <citation type="journal article" date="2019" name="Int. J. Syst. Evol. Microbiol.">
        <title>The Global Catalogue of Microorganisms (GCM) 10K type strain sequencing project: providing services to taxonomists for standard genome sequencing and annotation.</title>
        <authorList>
            <consortium name="The Broad Institute Genomics Platform"/>
            <consortium name="The Broad Institute Genome Sequencing Center for Infectious Disease"/>
            <person name="Wu L."/>
            <person name="Ma J."/>
        </authorList>
    </citation>
    <scope>NUCLEOTIDE SEQUENCE [LARGE SCALE GENOMIC DNA]</scope>
    <source>
        <strain evidence="2">CCM 8689</strain>
    </source>
</reference>
<gene>
    <name evidence="1" type="primary">mobC</name>
    <name evidence="1" type="ORF">ACFOUY_09675</name>
</gene>
<protein>
    <submittedName>
        <fullName evidence="1">Plasmid mobilization relaxosome protein MobC</fullName>
    </submittedName>
</protein>
<organism evidence="1 2">
    <name type="scientific">Pedobacter jamesrossensis</name>
    <dbReference type="NCBI Taxonomy" id="1908238"/>
    <lineage>
        <taxon>Bacteria</taxon>
        <taxon>Pseudomonadati</taxon>
        <taxon>Bacteroidota</taxon>
        <taxon>Sphingobacteriia</taxon>
        <taxon>Sphingobacteriales</taxon>
        <taxon>Sphingobacteriaceae</taxon>
        <taxon>Pedobacter</taxon>
    </lineage>
</organism>
<name>A0ABV8NM45_9SPHI</name>
<evidence type="ECO:0000313" key="1">
    <source>
        <dbReference type="EMBL" id="MFC4196966.1"/>
    </source>
</evidence>
<accession>A0ABV8NM45</accession>